<dbReference type="Proteomes" id="UP001595191">
    <property type="component" value="Unassembled WGS sequence"/>
</dbReference>
<evidence type="ECO:0000313" key="2">
    <source>
        <dbReference type="Proteomes" id="UP001595191"/>
    </source>
</evidence>
<reference evidence="1" key="1">
    <citation type="submission" date="2024-09" db="EMBL/GenBank/DDBJ databases">
        <authorList>
            <person name="Liu J."/>
        </authorList>
    </citation>
    <scope>NUCLEOTIDE SEQUENCE</scope>
    <source>
        <strain evidence="1">NBU2967</strain>
    </source>
</reference>
<comment type="caution">
    <text evidence="1">The sequence shown here is derived from an EMBL/GenBank/DDBJ whole genome shotgun (WGS) entry which is preliminary data.</text>
</comment>
<gene>
    <name evidence="1" type="ORF">ACEZ3G_09135</name>
</gene>
<protein>
    <submittedName>
        <fullName evidence="1">GumC family protein</fullName>
    </submittedName>
</protein>
<sequence>MKDKNSNPRQEVNMKVFLQKMYKNIWLFVMSIGFFMLLAFVYIMLATPKYEVATSLLIDSSGSNRVLGDSKYVDGGVSLIEMEKNLYNEISIIQSYDLVKQTLDDLGFDVTYHSKNWIKQKEHYGHFPIQVKLTKSEPQLIGTPIFIEILSNEKFQLSIEASEYAISDPVKGSSIAINRNLDFSGQFSFGERISNDYFDLTVQKSDDRINLADFGDLSFNIRDLDALANDYIAKLKVENVDLQASILKVTSQGPLVEKEADFLKRLTQNYVQSKLDSRNNIASTKESFIRNQLKIVSDSLSKMEAELELFKRDKRALDLGATANNALGRTSNLQVEKAKIELDIKYYNELIQNVNNNLIGEDFVIPTAAGIADPLINDNIIELKELYALKSKKKFFVTSNNEEMKVIERQIRESTSLLLNNLHNAIRTSEFSLARINSQLDSYDGLISSLPEKENQLLTIERKSTLYENLFNYLSQELAKTGIAGAENTSDTRVLDEARMVGDGPIFPQKMLLLTLAMILGVLLPLIYLVWFSPNNIIHGLDQIVDHTDIPVIACIATHDPNNNKPDSHVARWKVKESFRDLSANLSLYNANRQSTVIGVVSIMPEEGKTFCAINSGIALAEAGKKTIVIDADLRNPSLVKELNKIEGKGLSNYLQGEIDNLKDIIHEHDQLTNLHFIPTSVLNISFQKLLSGEKLNELVRELKTMYDYIIFDSAPIGLVSDYLFLSELIDVNLFVVRRNLAKIEFLQDFAKLVETAKNGKSYIVFNDTLEKENKYGYEKMYGVNSGPQLIADSLTI</sequence>
<keyword evidence="2" id="KW-1185">Reference proteome</keyword>
<organism evidence="1 2">
    <name type="scientific">Meishania litoralis</name>
    <dbReference type="NCBI Taxonomy" id="3434685"/>
    <lineage>
        <taxon>Bacteria</taxon>
        <taxon>Pseudomonadati</taxon>
        <taxon>Bacteroidota</taxon>
        <taxon>Flavobacteriia</taxon>
        <taxon>Flavobacteriales</taxon>
        <taxon>Flavobacteriaceae</taxon>
        <taxon>Meishania</taxon>
    </lineage>
</organism>
<dbReference type="EMBL" id="JBHFPV010000002">
    <property type="protein sequence ID" value="MFH6603638.1"/>
    <property type="molecule type" value="Genomic_DNA"/>
</dbReference>
<proteinExistence type="predicted"/>
<evidence type="ECO:0000313" key="1">
    <source>
        <dbReference type="EMBL" id="MFH6603638.1"/>
    </source>
</evidence>
<name>A0ACC7LJG0_9FLAO</name>
<accession>A0ACC7LJG0</accession>